<comment type="caution">
    <text evidence="1">The sequence shown here is derived from an EMBL/GenBank/DDBJ whole genome shotgun (WGS) entry which is preliminary data.</text>
</comment>
<dbReference type="OrthoDB" id="2418550at2759"/>
<proteinExistence type="predicted"/>
<reference evidence="1" key="1">
    <citation type="submission" date="2021-06" db="EMBL/GenBank/DDBJ databases">
        <authorList>
            <person name="Kallberg Y."/>
            <person name="Tangrot J."/>
            <person name="Rosling A."/>
        </authorList>
    </citation>
    <scope>NUCLEOTIDE SEQUENCE</scope>
    <source>
        <strain evidence="1">FL966</strain>
    </source>
</reference>
<feature type="non-terminal residue" evidence="1">
    <location>
        <position position="241"/>
    </location>
</feature>
<keyword evidence="2" id="KW-1185">Reference proteome</keyword>
<evidence type="ECO:0000313" key="2">
    <source>
        <dbReference type="Proteomes" id="UP000789759"/>
    </source>
</evidence>
<dbReference type="EMBL" id="CAJVQA010011899">
    <property type="protein sequence ID" value="CAG8711876.1"/>
    <property type="molecule type" value="Genomic_DNA"/>
</dbReference>
<dbReference type="Proteomes" id="UP000789759">
    <property type="component" value="Unassembled WGS sequence"/>
</dbReference>
<sequence>YNRSLFKWPTNGYINLVSTINVIQKVFTLMVTNDQMWLPIAKSSFRKLVNMNSLCPNEKKQPLRKKGIGLDIHVSDFLMKMIRPLRDDLEEAHAMMILGSHHDGYCDAKKLIIQVRQAIDIFERTHPGCVGLFAFDNATAYTAFAENALLSSKINLFPSGSVSKMQDTYGMKTINQCQKGSTNQPDFLAQCSQVQQKIESRDYKMDAYRHGLMGKAAEYAVRRHKKHRTINENIMNHVDAI</sequence>
<protein>
    <submittedName>
        <fullName evidence="1">2155_t:CDS:1</fullName>
    </submittedName>
</protein>
<dbReference type="AlphaFoldDB" id="A0A9N9HYB6"/>
<dbReference type="PANTHER" id="PTHR35871:SF1">
    <property type="entry name" value="CXC1-LIKE CYSTEINE CLUSTER ASSOCIATED WITH KDZ TRANSPOSASES DOMAIN-CONTAINING PROTEIN"/>
    <property type="match status" value="1"/>
</dbReference>
<organism evidence="1 2">
    <name type="scientific">Cetraspora pellucida</name>
    <dbReference type="NCBI Taxonomy" id="1433469"/>
    <lineage>
        <taxon>Eukaryota</taxon>
        <taxon>Fungi</taxon>
        <taxon>Fungi incertae sedis</taxon>
        <taxon>Mucoromycota</taxon>
        <taxon>Glomeromycotina</taxon>
        <taxon>Glomeromycetes</taxon>
        <taxon>Diversisporales</taxon>
        <taxon>Gigasporaceae</taxon>
        <taxon>Cetraspora</taxon>
    </lineage>
</organism>
<gene>
    <name evidence="1" type="ORF">CPELLU_LOCUS12371</name>
</gene>
<accession>A0A9N9HYB6</accession>
<name>A0A9N9HYB6_9GLOM</name>
<evidence type="ECO:0000313" key="1">
    <source>
        <dbReference type="EMBL" id="CAG8711876.1"/>
    </source>
</evidence>
<dbReference type="PANTHER" id="PTHR35871">
    <property type="entry name" value="EXPRESSED PROTEIN"/>
    <property type="match status" value="1"/>
</dbReference>